<sequence length="73" mass="7706">MAGLCEGGNEPPGSLKARDACAVLFRMTKLDFKPVVPSVCKRCLRFTSNVYLVSRAGDGAVRFGAVTVTSLLG</sequence>
<evidence type="ECO:0000313" key="2">
    <source>
        <dbReference type="Proteomes" id="UP001148838"/>
    </source>
</evidence>
<dbReference type="EMBL" id="JAJSOF020000019">
    <property type="protein sequence ID" value="KAJ4439179.1"/>
    <property type="molecule type" value="Genomic_DNA"/>
</dbReference>
<evidence type="ECO:0000313" key="1">
    <source>
        <dbReference type="EMBL" id="KAJ4439179.1"/>
    </source>
</evidence>
<accession>A0ABQ8SY88</accession>
<comment type="caution">
    <text evidence="1">The sequence shown here is derived from an EMBL/GenBank/DDBJ whole genome shotgun (WGS) entry which is preliminary data.</text>
</comment>
<protein>
    <submittedName>
        <fullName evidence="1">Uncharacterized protein</fullName>
    </submittedName>
</protein>
<organism evidence="1 2">
    <name type="scientific">Periplaneta americana</name>
    <name type="common">American cockroach</name>
    <name type="synonym">Blatta americana</name>
    <dbReference type="NCBI Taxonomy" id="6978"/>
    <lineage>
        <taxon>Eukaryota</taxon>
        <taxon>Metazoa</taxon>
        <taxon>Ecdysozoa</taxon>
        <taxon>Arthropoda</taxon>
        <taxon>Hexapoda</taxon>
        <taxon>Insecta</taxon>
        <taxon>Pterygota</taxon>
        <taxon>Neoptera</taxon>
        <taxon>Polyneoptera</taxon>
        <taxon>Dictyoptera</taxon>
        <taxon>Blattodea</taxon>
        <taxon>Blattoidea</taxon>
        <taxon>Blattidae</taxon>
        <taxon>Blattinae</taxon>
        <taxon>Periplaneta</taxon>
    </lineage>
</organism>
<dbReference type="Proteomes" id="UP001148838">
    <property type="component" value="Unassembled WGS sequence"/>
</dbReference>
<reference evidence="1 2" key="1">
    <citation type="journal article" date="2022" name="Allergy">
        <title>Genome assembly and annotation of Periplaneta americana reveal a comprehensive cockroach allergen profile.</title>
        <authorList>
            <person name="Wang L."/>
            <person name="Xiong Q."/>
            <person name="Saelim N."/>
            <person name="Wang L."/>
            <person name="Nong W."/>
            <person name="Wan A.T."/>
            <person name="Shi M."/>
            <person name="Liu X."/>
            <person name="Cao Q."/>
            <person name="Hui J.H.L."/>
            <person name="Sookrung N."/>
            <person name="Leung T.F."/>
            <person name="Tungtrongchitr A."/>
            <person name="Tsui S.K.W."/>
        </authorList>
    </citation>
    <scope>NUCLEOTIDE SEQUENCE [LARGE SCALE GENOMIC DNA]</scope>
    <source>
        <strain evidence="1">PWHHKU_190912</strain>
    </source>
</reference>
<gene>
    <name evidence="1" type="ORF">ANN_15138</name>
</gene>
<keyword evidence="2" id="KW-1185">Reference proteome</keyword>
<proteinExistence type="predicted"/>
<name>A0ABQ8SY88_PERAM</name>